<dbReference type="GO" id="GO:0003677">
    <property type="term" value="F:DNA binding"/>
    <property type="evidence" value="ECO:0007669"/>
    <property type="project" value="UniProtKB-UniRule"/>
</dbReference>
<evidence type="ECO:0000259" key="3">
    <source>
        <dbReference type="PROSITE" id="PS50977"/>
    </source>
</evidence>
<sequence>MPVMWHSGGLIVTDKPIVRVQQVDQTHEWFQEALAQLLQQTPYQQITVSALANRAGLSRRTFYRHYVSIDQLLEELLGAEVAQLFKAIQKAHPKHFQEVVYAYFDYWQARLSFLQSLAVNRLLPRLLTVLTQATNDSLLARMFPQTEPYIYAFAAGGIWNLMVAWLQAGAVDAPAVMAQKARLVAKHLVAIM</sequence>
<feature type="domain" description="HTH tetR-type" evidence="3">
    <location>
        <begin position="24"/>
        <end position="84"/>
    </location>
</feature>
<dbReference type="Proteomes" id="UP000051679">
    <property type="component" value="Unassembled WGS sequence"/>
</dbReference>
<evidence type="ECO:0000313" key="4">
    <source>
        <dbReference type="EMBL" id="KRM54505.1"/>
    </source>
</evidence>
<dbReference type="InterPro" id="IPR050624">
    <property type="entry name" value="HTH-type_Tx_Regulator"/>
</dbReference>
<dbReference type="EMBL" id="AYYO01000055">
    <property type="protein sequence ID" value="KRM54505.1"/>
    <property type="molecule type" value="Genomic_DNA"/>
</dbReference>
<dbReference type="PATRIC" id="fig|1291052.5.peg.322"/>
<keyword evidence="5" id="KW-1185">Reference proteome</keyword>
<gene>
    <name evidence="4" type="ORF">FC18_GL000311</name>
</gene>
<dbReference type="Pfam" id="PF00440">
    <property type="entry name" value="TetR_N"/>
    <property type="match status" value="1"/>
</dbReference>
<feature type="DNA-binding region" description="H-T-H motif" evidence="2">
    <location>
        <begin position="47"/>
        <end position="66"/>
    </location>
</feature>
<dbReference type="SUPFAM" id="SSF46689">
    <property type="entry name" value="Homeodomain-like"/>
    <property type="match status" value="1"/>
</dbReference>
<dbReference type="STRING" id="1291052.FC18_GL000311"/>
<protein>
    <recommendedName>
        <fullName evidence="3">HTH tetR-type domain-containing protein</fullName>
    </recommendedName>
</protein>
<dbReference type="PANTHER" id="PTHR43479:SF11">
    <property type="entry name" value="ACREF_ENVCD OPERON REPRESSOR-RELATED"/>
    <property type="match status" value="1"/>
</dbReference>
<dbReference type="InterPro" id="IPR001647">
    <property type="entry name" value="HTH_TetR"/>
</dbReference>
<dbReference type="PROSITE" id="PS50977">
    <property type="entry name" value="HTH_TETR_2"/>
    <property type="match status" value="1"/>
</dbReference>
<organism evidence="4 5">
    <name type="scientific">Lacticaseibacillus sharpeae JCM 1186 = DSM 20505</name>
    <dbReference type="NCBI Taxonomy" id="1291052"/>
    <lineage>
        <taxon>Bacteria</taxon>
        <taxon>Bacillati</taxon>
        <taxon>Bacillota</taxon>
        <taxon>Bacilli</taxon>
        <taxon>Lactobacillales</taxon>
        <taxon>Lactobacillaceae</taxon>
        <taxon>Lacticaseibacillus</taxon>
    </lineage>
</organism>
<dbReference type="InterPro" id="IPR009057">
    <property type="entry name" value="Homeodomain-like_sf"/>
</dbReference>
<dbReference type="PANTHER" id="PTHR43479">
    <property type="entry name" value="ACREF/ENVCD OPERON REPRESSOR-RELATED"/>
    <property type="match status" value="1"/>
</dbReference>
<reference evidence="4 5" key="1">
    <citation type="journal article" date="2015" name="Genome Announc.">
        <title>Expanding the biotechnology potential of lactobacilli through comparative genomics of 213 strains and associated genera.</title>
        <authorList>
            <person name="Sun Z."/>
            <person name="Harris H.M."/>
            <person name="McCann A."/>
            <person name="Guo C."/>
            <person name="Argimon S."/>
            <person name="Zhang W."/>
            <person name="Yang X."/>
            <person name="Jeffery I.B."/>
            <person name="Cooney J.C."/>
            <person name="Kagawa T.F."/>
            <person name="Liu W."/>
            <person name="Song Y."/>
            <person name="Salvetti E."/>
            <person name="Wrobel A."/>
            <person name="Rasinkangas P."/>
            <person name="Parkhill J."/>
            <person name="Rea M.C."/>
            <person name="O'Sullivan O."/>
            <person name="Ritari J."/>
            <person name="Douillard F.P."/>
            <person name="Paul Ross R."/>
            <person name="Yang R."/>
            <person name="Briner A.E."/>
            <person name="Felis G.E."/>
            <person name="de Vos W.M."/>
            <person name="Barrangou R."/>
            <person name="Klaenhammer T.R."/>
            <person name="Caufield P.W."/>
            <person name="Cui Y."/>
            <person name="Zhang H."/>
            <person name="O'Toole P.W."/>
        </authorList>
    </citation>
    <scope>NUCLEOTIDE SEQUENCE [LARGE SCALE GENOMIC DNA]</scope>
    <source>
        <strain evidence="4 5">DSM 20505</strain>
    </source>
</reference>
<dbReference type="AlphaFoldDB" id="A0A0R1ZS66"/>
<dbReference type="Gene3D" id="1.10.357.10">
    <property type="entry name" value="Tetracycline Repressor, domain 2"/>
    <property type="match status" value="1"/>
</dbReference>
<dbReference type="OrthoDB" id="9810250at2"/>
<name>A0A0R1ZS66_9LACO</name>
<accession>A0A0R1ZS66</accession>
<keyword evidence="1 2" id="KW-0238">DNA-binding</keyword>
<evidence type="ECO:0000256" key="1">
    <source>
        <dbReference type="ARBA" id="ARBA00023125"/>
    </source>
</evidence>
<evidence type="ECO:0000256" key="2">
    <source>
        <dbReference type="PROSITE-ProRule" id="PRU00335"/>
    </source>
</evidence>
<comment type="caution">
    <text evidence="4">The sequence shown here is derived from an EMBL/GenBank/DDBJ whole genome shotgun (WGS) entry which is preliminary data.</text>
</comment>
<evidence type="ECO:0000313" key="5">
    <source>
        <dbReference type="Proteomes" id="UP000051679"/>
    </source>
</evidence>
<proteinExistence type="predicted"/>